<dbReference type="GO" id="GO:0016787">
    <property type="term" value="F:hydrolase activity"/>
    <property type="evidence" value="ECO:0007669"/>
    <property type="project" value="UniProtKB-KW"/>
</dbReference>
<comment type="caution">
    <text evidence="3">The sequence shown here is derived from an EMBL/GenBank/DDBJ whole genome shotgun (WGS) entry which is preliminary data.</text>
</comment>
<dbReference type="Pfam" id="PF00561">
    <property type="entry name" value="Abhydrolase_1"/>
    <property type="match status" value="1"/>
</dbReference>
<gene>
    <name evidence="3" type="ORF">FHP29_15540</name>
</gene>
<evidence type="ECO:0000313" key="3">
    <source>
        <dbReference type="EMBL" id="TNM38634.1"/>
    </source>
</evidence>
<dbReference type="InterPro" id="IPR000073">
    <property type="entry name" value="AB_hydrolase_1"/>
</dbReference>
<dbReference type="EMBL" id="VDMP01000025">
    <property type="protein sequence ID" value="TNM38634.1"/>
    <property type="molecule type" value="Genomic_DNA"/>
</dbReference>
<protein>
    <submittedName>
        <fullName evidence="3">Alpha/beta hydrolase</fullName>
    </submittedName>
</protein>
<dbReference type="SUPFAM" id="SSF53474">
    <property type="entry name" value="alpha/beta-Hydrolases"/>
    <property type="match status" value="1"/>
</dbReference>
<dbReference type="InterPro" id="IPR029058">
    <property type="entry name" value="AB_hydrolase_fold"/>
</dbReference>
<evidence type="ECO:0000313" key="4">
    <source>
        <dbReference type="Proteomes" id="UP000313231"/>
    </source>
</evidence>
<name>A0A5C4VS19_9ACTN</name>
<dbReference type="Gene3D" id="3.40.50.1820">
    <property type="entry name" value="alpha/beta hydrolase"/>
    <property type="match status" value="1"/>
</dbReference>
<sequence>MTATASDTGPAPGPLARRHAATVHEVRGTVPLLLSHGFGTSQEMWGRLVPLVEESRSVVLMDHVGAGGSDLSAYDPRRYQTLRGYAADVADLLDELALGPVHYVGHSAGGMIGVLAALARPELFASLSLVGASPRYLDDDGYVGGFTRAGVDDLLEAMEANFFQWSRSLAPVAMANPERPELAEELAAIFARTQAQIAVDFARAIFLSDFRDELPGVSLPTHVVQAADDPMVPAAVGRFLHAAIPGSRLSLLEATGHFPHVSGPDETARALLGFLDSLALT</sequence>
<dbReference type="PANTHER" id="PTHR43039">
    <property type="entry name" value="ESTERASE-RELATED"/>
    <property type="match status" value="1"/>
</dbReference>
<accession>A0A5C4VS19</accession>
<keyword evidence="3" id="KW-0378">Hydrolase</keyword>
<dbReference type="RefSeq" id="WP_139623746.1">
    <property type="nucleotide sequence ID" value="NZ_VDMP01000025.1"/>
</dbReference>
<feature type="domain" description="AB hydrolase-1" evidence="2">
    <location>
        <begin position="31"/>
        <end position="264"/>
    </location>
</feature>
<dbReference type="OrthoDB" id="8680283at2"/>
<proteinExistence type="inferred from homology"/>
<comment type="similarity">
    <text evidence="1">Belongs to the AB hydrolase superfamily.</text>
</comment>
<dbReference type="AlphaFoldDB" id="A0A5C4VS19"/>
<evidence type="ECO:0000259" key="2">
    <source>
        <dbReference type="Pfam" id="PF00561"/>
    </source>
</evidence>
<dbReference type="Proteomes" id="UP000313231">
    <property type="component" value="Unassembled WGS sequence"/>
</dbReference>
<keyword evidence="4" id="KW-1185">Reference proteome</keyword>
<organism evidence="3 4">
    <name type="scientific">Nocardioides albidus</name>
    <dbReference type="NCBI Taxonomy" id="1517589"/>
    <lineage>
        <taxon>Bacteria</taxon>
        <taxon>Bacillati</taxon>
        <taxon>Actinomycetota</taxon>
        <taxon>Actinomycetes</taxon>
        <taxon>Propionibacteriales</taxon>
        <taxon>Nocardioidaceae</taxon>
        <taxon>Nocardioides</taxon>
    </lineage>
</organism>
<evidence type="ECO:0000256" key="1">
    <source>
        <dbReference type="ARBA" id="ARBA00008645"/>
    </source>
</evidence>
<reference evidence="3 4" key="1">
    <citation type="journal article" date="2016" name="Int. J. Syst. Evol. Microbiol.">
        <title>Nocardioides albidus sp. nov., an actinobacterium isolated from garden soil.</title>
        <authorList>
            <person name="Singh H."/>
            <person name="Du J."/>
            <person name="Trinh H."/>
            <person name="Won K."/>
            <person name="Yang J.E."/>
            <person name="Yin C."/>
            <person name="Kook M."/>
            <person name="Yi T.H."/>
        </authorList>
    </citation>
    <scope>NUCLEOTIDE SEQUENCE [LARGE SCALE GENOMIC DNA]</scope>
    <source>
        <strain evidence="3 4">CCTCC AB 2015297</strain>
    </source>
</reference>
<dbReference type="PRINTS" id="PR00111">
    <property type="entry name" value="ABHYDROLASE"/>
</dbReference>